<evidence type="ECO:0000256" key="10">
    <source>
        <dbReference type="PROSITE-ProRule" id="PRU10141"/>
    </source>
</evidence>
<evidence type="ECO:0000256" key="4">
    <source>
        <dbReference type="ARBA" id="ARBA00022679"/>
    </source>
</evidence>
<keyword evidence="4" id="KW-0808">Transferase</keyword>
<feature type="domain" description="Protein kinase" evidence="13">
    <location>
        <begin position="23"/>
        <end position="306"/>
    </location>
</feature>
<name>A0AA35TE51_GEOBA</name>
<organism evidence="14 15">
    <name type="scientific">Geodia barretti</name>
    <name type="common">Barrett's horny sponge</name>
    <dbReference type="NCBI Taxonomy" id="519541"/>
    <lineage>
        <taxon>Eukaryota</taxon>
        <taxon>Metazoa</taxon>
        <taxon>Porifera</taxon>
        <taxon>Demospongiae</taxon>
        <taxon>Heteroscleromorpha</taxon>
        <taxon>Tetractinellida</taxon>
        <taxon>Astrophorina</taxon>
        <taxon>Geodiidae</taxon>
        <taxon>Geodia</taxon>
    </lineage>
</organism>
<dbReference type="InterPro" id="IPR011009">
    <property type="entry name" value="Kinase-like_dom_sf"/>
</dbReference>
<dbReference type="EMBL" id="CASHTH010003552">
    <property type="protein sequence ID" value="CAI8046303.1"/>
    <property type="molecule type" value="Genomic_DNA"/>
</dbReference>
<dbReference type="Pfam" id="PF00069">
    <property type="entry name" value="Pkinase"/>
    <property type="match status" value="1"/>
</dbReference>
<dbReference type="GO" id="GO:0005634">
    <property type="term" value="C:nucleus"/>
    <property type="evidence" value="ECO:0007669"/>
    <property type="project" value="TreeGrafter"/>
</dbReference>
<dbReference type="Gene3D" id="1.10.510.10">
    <property type="entry name" value="Transferase(Phosphotransferase) domain 1"/>
    <property type="match status" value="1"/>
</dbReference>
<evidence type="ECO:0000256" key="5">
    <source>
        <dbReference type="ARBA" id="ARBA00022741"/>
    </source>
</evidence>
<comment type="catalytic activity">
    <reaction evidence="9">
        <text>L-seryl-[protein] + ATP = O-phospho-L-seryl-[protein] + ADP + H(+)</text>
        <dbReference type="Rhea" id="RHEA:17989"/>
        <dbReference type="Rhea" id="RHEA-COMP:9863"/>
        <dbReference type="Rhea" id="RHEA-COMP:11604"/>
        <dbReference type="ChEBI" id="CHEBI:15378"/>
        <dbReference type="ChEBI" id="CHEBI:29999"/>
        <dbReference type="ChEBI" id="CHEBI:30616"/>
        <dbReference type="ChEBI" id="CHEBI:83421"/>
        <dbReference type="ChEBI" id="CHEBI:456216"/>
        <dbReference type="EC" id="2.7.11.22"/>
    </reaction>
</comment>
<protein>
    <recommendedName>
        <fullName evidence="2">cyclin-dependent kinase</fullName>
        <ecNumber evidence="2">2.7.11.22</ecNumber>
    </recommendedName>
</protein>
<evidence type="ECO:0000256" key="12">
    <source>
        <dbReference type="SAM" id="MobiDB-lite"/>
    </source>
</evidence>
<evidence type="ECO:0000256" key="2">
    <source>
        <dbReference type="ARBA" id="ARBA00012425"/>
    </source>
</evidence>
<keyword evidence="3 11" id="KW-0723">Serine/threonine-protein kinase</keyword>
<dbReference type="GO" id="GO:0004693">
    <property type="term" value="F:cyclin-dependent protein serine/threonine kinase activity"/>
    <property type="evidence" value="ECO:0007669"/>
    <property type="project" value="UniProtKB-EC"/>
</dbReference>
<evidence type="ECO:0000256" key="11">
    <source>
        <dbReference type="RuleBase" id="RU000304"/>
    </source>
</evidence>
<evidence type="ECO:0000256" key="8">
    <source>
        <dbReference type="ARBA" id="ARBA00047811"/>
    </source>
</evidence>
<comment type="catalytic activity">
    <reaction evidence="8">
        <text>L-threonyl-[protein] + ATP = O-phospho-L-threonyl-[protein] + ADP + H(+)</text>
        <dbReference type="Rhea" id="RHEA:46608"/>
        <dbReference type="Rhea" id="RHEA-COMP:11060"/>
        <dbReference type="Rhea" id="RHEA-COMP:11605"/>
        <dbReference type="ChEBI" id="CHEBI:15378"/>
        <dbReference type="ChEBI" id="CHEBI:30013"/>
        <dbReference type="ChEBI" id="CHEBI:30616"/>
        <dbReference type="ChEBI" id="CHEBI:61977"/>
        <dbReference type="ChEBI" id="CHEBI:456216"/>
        <dbReference type="EC" id="2.7.11.22"/>
    </reaction>
</comment>
<evidence type="ECO:0000259" key="13">
    <source>
        <dbReference type="PROSITE" id="PS50011"/>
    </source>
</evidence>
<feature type="binding site" evidence="10">
    <location>
        <position position="52"/>
    </location>
    <ligand>
        <name>ATP</name>
        <dbReference type="ChEBI" id="CHEBI:30616"/>
    </ligand>
</feature>
<dbReference type="GO" id="GO:0005524">
    <property type="term" value="F:ATP binding"/>
    <property type="evidence" value="ECO:0007669"/>
    <property type="project" value="UniProtKB-UniRule"/>
</dbReference>
<dbReference type="InterPro" id="IPR008271">
    <property type="entry name" value="Ser/Thr_kinase_AS"/>
</dbReference>
<evidence type="ECO:0000256" key="6">
    <source>
        <dbReference type="ARBA" id="ARBA00022777"/>
    </source>
</evidence>
<dbReference type="EC" id="2.7.11.22" evidence="2"/>
<dbReference type="AlphaFoldDB" id="A0AA35TE51"/>
<evidence type="ECO:0000313" key="14">
    <source>
        <dbReference type="EMBL" id="CAI8046303.1"/>
    </source>
</evidence>
<proteinExistence type="inferred from homology"/>
<dbReference type="Proteomes" id="UP001174909">
    <property type="component" value="Unassembled WGS sequence"/>
</dbReference>
<evidence type="ECO:0000313" key="15">
    <source>
        <dbReference type="Proteomes" id="UP001174909"/>
    </source>
</evidence>
<evidence type="ECO:0000256" key="3">
    <source>
        <dbReference type="ARBA" id="ARBA00022527"/>
    </source>
</evidence>
<evidence type="ECO:0000256" key="1">
    <source>
        <dbReference type="ARBA" id="ARBA00006485"/>
    </source>
</evidence>
<evidence type="ECO:0000256" key="9">
    <source>
        <dbReference type="ARBA" id="ARBA00048367"/>
    </source>
</evidence>
<keyword evidence="5 10" id="KW-0547">Nucleotide-binding</keyword>
<accession>A0AA35TE51</accession>
<dbReference type="FunFam" id="3.30.200.20:FF:000049">
    <property type="entry name" value="cyclin-dependent kinase-like 1 isoform X1"/>
    <property type="match status" value="1"/>
</dbReference>
<dbReference type="SMART" id="SM00220">
    <property type="entry name" value="S_TKc"/>
    <property type="match status" value="1"/>
</dbReference>
<dbReference type="InterPro" id="IPR000719">
    <property type="entry name" value="Prot_kinase_dom"/>
</dbReference>
<dbReference type="Gene3D" id="3.30.200.20">
    <property type="entry name" value="Phosphorylase Kinase, domain 1"/>
    <property type="match status" value="1"/>
</dbReference>
<feature type="region of interest" description="Disordered" evidence="12">
    <location>
        <begin position="344"/>
        <end position="406"/>
    </location>
</feature>
<dbReference type="PANTHER" id="PTHR24056:SF222">
    <property type="entry name" value="CYCLIN-DEPENDENT KINASE-LIKE 1"/>
    <property type="match status" value="1"/>
</dbReference>
<gene>
    <name evidence="14" type="ORF">GBAR_LOCUS25591</name>
</gene>
<dbReference type="FunFam" id="1.10.510.10:FF:000624">
    <property type="entry name" value="Mitogen-activated protein kinase"/>
    <property type="match status" value="1"/>
</dbReference>
<comment type="similarity">
    <text evidence="1">Belongs to the protein kinase superfamily. CMGC Ser/Thr protein kinase family. CDC2/CDKX subfamily.</text>
</comment>
<dbReference type="InterPro" id="IPR017441">
    <property type="entry name" value="Protein_kinase_ATP_BS"/>
</dbReference>
<evidence type="ECO:0000256" key="7">
    <source>
        <dbReference type="ARBA" id="ARBA00022840"/>
    </source>
</evidence>
<feature type="compositionally biased region" description="Low complexity" evidence="12">
    <location>
        <begin position="356"/>
        <end position="366"/>
    </location>
</feature>
<keyword evidence="7 10" id="KW-0067">ATP-binding</keyword>
<dbReference type="SUPFAM" id="SSF56112">
    <property type="entry name" value="Protein kinase-like (PK-like)"/>
    <property type="match status" value="1"/>
</dbReference>
<feature type="compositionally biased region" description="Polar residues" evidence="12">
    <location>
        <begin position="367"/>
        <end position="391"/>
    </location>
</feature>
<comment type="caution">
    <text evidence="14">The sequence shown here is derived from an EMBL/GenBank/DDBJ whole genome shotgun (WGS) entry which is preliminary data.</text>
</comment>
<keyword evidence="6 14" id="KW-0418">Kinase</keyword>
<dbReference type="PROSITE" id="PS00107">
    <property type="entry name" value="PROTEIN_KINASE_ATP"/>
    <property type="match status" value="1"/>
</dbReference>
<dbReference type="PROSITE" id="PS50011">
    <property type="entry name" value="PROTEIN_KINASE_DOM"/>
    <property type="match status" value="1"/>
</dbReference>
<feature type="compositionally biased region" description="Basic and acidic residues" evidence="12">
    <location>
        <begin position="392"/>
        <end position="406"/>
    </location>
</feature>
<dbReference type="PANTHER" id="PTHR24056">
    <property type="entry name" value="CELL DIVISION PROTEIN KINASE"/>
    <property type="match status" value="1"/>
</dbReference>
<reference evidence="14" key="1">
    <citation type="submission" date="2023-03" db="EMBL/GenBank/DDBJ databases">
        <authorList>
            <person name="Steffen K."/>
            <person name="Cardenas P."/>
        </authorList>
    </citation>
    <scope>NUCLEOTIDE SEQUENCE</scope>
</reference>
<dbReference type="InterPro" id="IPR050108">
    <property type="entry name" value="CDK"/>
</dbReference>
<keyword evidence="15" id="KW-1185">Reference proteome</keyword>
<sequence>MQAGSSGRQRRSSATRRAAMDKYERLHKIGEGAYGEVFKCIHRATGEAVAIKRFTDSDEDPNIRKMCTRELGMLKKLRHGNLVNLLEVFRRRKRLHLVFEYCDHTLLNELETHKRGMAEGDIQRISWQILQGVDYCHRNGVIHRDVKPENILICKNGVVKLCDFGFARNLTGPGGHYTDYVATRWYRSPELLVGDVQYGPPVDVWAVGCVFAEMLTGQAIWPGRSDVDQLYHIRRTLGDLTPRHMEIFSNNSYFKGISIPEPAVHEALCVRYSRFSHQTVSFLEGCLVMEPAGRLTCDELLDHSYFTVFRDWFQPELEMLLAKDARKIARSKSRVMYSRRAATGATSIPPCPHDPPSSLLEPQLEPTSCTLPQLTSVTSGHTHDQQLPQQQAEKKTESRLDHLPSI</sequence>
<dbReference type="PROSITE" id="PS00108">
    <property type="entry name" value="PROTEIN_KINASE_ST"/>
    <property type="match status" value="1"/>
</dbReference>